<keyword evidence="2" id="KW-1185">Reference proteome</keyword>
<evidence type="ECO:0000313" key="2">
    <source>
        <dbReference type="Proteomes" id="UP000625316"/>
    </source>
</evidence>
<organism evidence="1 2">
    <name type="scientific">Romeriopsis navalis LEGE 11480</name>
    <dbReference type="NCBI Taxonomy" id="2777977"/>
    <lineage>
        <taxon>Bacteria</taxon>
        <taxon>Bacillati</taxon>
        <taxon>Cyanobacteriota</taxon>
        <taxon>Cyanophyceae</taxon>
        <taxon>Leptolyngbyales</taxon>
        <taxon>Leptolyngbyaceae</taxon>
        <taxon>Romeriopsis</taxon>
        <taxon>Romeriopsis navalis</taxon>
    </lineage>
</organism>
<name>A0A928Z632_9CYAN</name>
<comment type="caution">
    <text evidence="1">The sequence shown here is derived from an EMBL/GenBank/DDBJ whole genome shotgun (WGS) entry which is preliminary data.</text>
</comment>
<accession>A0A928Z632</accession>
<sequence length="86" mass="9715">MSIRECLKYTTIPDVAKLWTWTASDGVIIKVSTSGVIKGLKPRNFTLSTKREGKRLTPQGFIMPANWNIKIEPNTVTMKVGQFVEF</sequence>
<evidence type="ECO:0000313" key="1">
    <source>
        <dbReference type="EMBL" id="MBE9032178.1"/>
    </source>
</evidence>
<dbReference type="Proteomes" id="UP000625316">
    <property type="component" value="Unassembled WGS sequence"/>
</dbReference>
<proteinExistence type="predicted"/>
<protein>
    <submittedName>
        <fullName evidence="1">Uncharacterized protein</fullName>
    </submittedName>
</protein>
<dbReference type="RefSeq" id="WP_264327001.1">
    <property type="nucleotide sequence ID" value="NZ_JADEXQ010000092.1"/>
</dbReference>
<reference evidence="1" key="1">
    <citation type="submission" date="2020-10" db="EMBL/GenBank/DDBJ databases">
        <authorList>
            <person name="Castelo-Branco R."/>
            <person name="Eusebio N."/>
            <person name="Adriana R."/>
            <person name="Vieira A."/>
            <person name="Brugerolle De Fraissinette N."/>
            <person name="Rezende De Castro R."/>
            <person name="Schneider M.P."/>
            <person name="Vasconcelos V."/>
            <person name="Leao P.N."/>
        </authorList>
    </citation>
    <scope>NUCLEOTIDE SEQUENCE</scope>
    <source>
        <strain evidence="1">LEGE 11480</strain>
    </source>
</reference>
<gene>
    <name evidence="1" type="ORF">IQ266_20780</name>
</gene>
<dbReference type="EMBL" id="JADEXQ010000092">
    <property type="protein sequence ID" value="MBE9032178.1"/>
    <property type="molecule type" value="Genomic_DNA"/>
</dbReference>
<dbReference type="AlphaFoldDB" id="A0A928Z632"/>